<dbReference type="PANTHER" id="PTHR43471:SF1">
    <property type="entry name" value="ABC TRANSPORTER PERMEASE PROTEIN NOSY-RELATED"/>
    <property type="match status" value="1"/>
</dbReference>
<keyword evidence="3" id="KW-1185">Reference proteome</keyword>
<keyword evidence="1" id="KW-1133">Transmembrane helix</keyword>
<sequence length="469" mass="53845">MWRILKNELIFLLRNRVIKAITAGFIILLLLTIYLGSLQTETQSETYKAAKSHLREQWESLDAVNPHSAAHYGTYVFKPANLLSSLDEGVRGTTGNVLRVEGHVQNEIAHSEASQMQFVSKFGKLKSSLILQFIIPLLLIFLAFRSISAEKESGRLKFLLLQGASKSNILWAKLLSVWLFGLLLLFLTVALYVLINFNSINTDTFKRLSLFFTSYSVYYFIISRLTVFFSAIWQNATTALTTMLGIWILWSIFLPNIMMSTIEKLYELPSRDEFQSAMKEDRSEGINGHDPKDARAKALKEKILSEYNIDSLSALPINFDGIVMQADEEYGNMVWDKHFGAIRDITTKQKRAYQLAAIINPFISLQNTSMGFAANDNYHHQAFLLQAEHYRRDLIKTLNDEHAYGGSKTGNWDWQADNDFYSSIPDFTYRPLKFNEVFFRYRLDLIILMCWVILTCLFVTLSSNKMKIA</sequence>
<feature type="transmembrane region" description="Helical" evidence="1">
    <location>
        <begin position="20"/>
        <end position="38"/>
    </location>
</feature>
<keyword evidence="1" id="KW-0812">Transmembrane</keyword>
<dbReference type="Pfam" id="PF12040">
    <property type="entry name" value="DUF3526"/>
    <property type="match status" value="1"/>
</dbReference>
<evidence type="ECO:0008006" key="4">
    <source>
        <dbReference type="Google" id="ProtNLM"/>
    </source>
</evidence>
<evidence type="ECO:0000313" key="3">
    <source>
        <dbReference type="Proteomes" id="UP000636010"/>
    </source>
</evidence>
<dbReference type="Proteomes" id="UP000636010">
    <property type="component" value="Unassembled WGS sequence"/>
</dbReference>
<protein>
    <recommendedName>
        <fullName evidence="4">ABC transporter permease</fullName>
    </recommendedName>
</protein>
<proteinExistence type="predicted"/>
<gene>
    <name evidence="2" type="ORF">GCM10011506_45360</name>
</gene>
<comment type="caution">
    <text evidence="2">The sequence shown here is derived from an EMBL/GenBank/DDBJ whole genome shotgun (WGS) entry which is preliminary data.</text>
</comment>
<keyword evidence="1" id="KW-0472">Membrane</keyword>
<dbReference type="InterPro" id="IPR021913">
    <property type="entry name" value="DUF3526"/>
</dbReference>
<organism evidence="2 3">
    <name type="scientific">Marivirga lumbricoides</name>
    <dbReference type="NCBI Taxonomy" id="1046115"/>
    <lineage>
        <taxon>Bacteria</taxon>
        <taxon>Pseudomonadati</taxon>
        <taxon>Bacteroidota</taxon>
        <taxon>Cytophagia</taxon>
        <taxon>Cytophagales</taxon>
        <taxon>Marivirgaceae</taxon>
        <taxon>Marivirga</taxon>
    </lineage>
</organism>
<accession>A0ABQ1N8R3</accession>
<dbReference type="Pfam" id="PF12679">
    <property type="entry name" value="ABC2_membrane_2"/>
    <property type="match status" value="1"/>
</dbReference>
<feature type="transmembrane region" description="Helical" evidence="1">
    <location>
        <begin position="129"/>
        <end position="149"/>
    </location>
</feature>
<reference evidence="3" key="1">
    <citation type="journal article" date="2019" name="Int. J. Syst. Evol. Microbiol.">
        <title>The Global Catalogue of Microorganisms (GCM) 10K type strain sequencing project: providing services to taxonomists for standard genome sequencing and annotation.</title>
        <authorList>
            <consortium name="The Broad Institute Genomics Platform"/>
            <consortium name="The Broad Institute Genome Sequencing Center for Infectious Disease"/>
            <person name="Wu L."/>
            <person name="Ma J."/>
        </authorList>
    </citation>
    <scope>NUCLEOTIDE SEQUENCE [LARGE SCALE GENOMIC DNA]</scope>
    <source>
        <strain evidence="3">CGMCC 1.10832</strain>
    </source>
</reference>
<name>A0ABQ1N8R3_9BACT</name>
<dbReference type="PANTHER" id="PTHR43471">
    <property type="entry name" value="ABC TRANSPORTER PERMEASE"/>
    <property type="match status" value="1"/>
</dbReference>
<feature type="transmembrane region" description="Helical" evidence="1">
    <location>
        <begin position="169"/>
        <end position="195"/>
    </location>
</feature>
<evidence type="ECO:0000256" key="1">
    <source>
        <dbReference type="SAM" id="Phobius"/>
    </source>
</evidence>
<feature type="transmembrane region" description="Helical" evidence="1">
    <location>
        <begin position="239"/>
        <end position="258"/>
    </location>
</feature>
<feature type="transmembrane region" description="Helical" evidence="1">
    <location>
        <begin position="216"/>
        <end position="233"/>
    </location>
</feature>
<feature type="transmembrane region" description="Helical" evidence="1">
    <location>
        <begin position="443"/>
        <end position="461"/>
    </location>
</feature>
<evidence type="ECO:0000313" key="2">
    <source>
        <dbReference type="EMBL" id="GGC54638.1"/>
    </source>
</evidence>
<dbReference type="EMBL" id="BMEC01000020">
    <property type="protein sequence ID" value="GGC54638.1"/>
    <property type="molecule type" value="Genomic_DNA"/>
</dbReference>
<dbReference type="RefSeq" id="WP_188467639.1">
    <property type="nucleotide sequence ID" value="NZ_BAABHU010000020.1"/>
</dbReference>